<dbReference type="Pfam" id="PF06745">
    <property type="entry name" value="ATPase"/>
    <property type="match status" value="1"/>
</dbReference>
<dbReference type="InterPro" id="IPR010624">
    <property type="entry name" value="KaiC_dom"/>
</dbReference>
<accession>X1RZA6</accession>
<feature type="compositionally biased region" description="Low complexity" evidence="3">
    <location>
        <begin position="19"/>
        <end position="29"/>
    </location>
</feature>
<keyword evidence="2" id="KW-0067">ATP-binding</keyword>
<feature type="region of interest" description="Disordered" evidence="3">
    <location>
        <begin position="1"/>
        <end position="119"/>
    </location>
</feature>
<evidence type="ECO:0000256" key="2">
    <source>
        <dbReference type="ARBA" id="ARBA00022840"/>
    </source>
</evidence>
<comment type="caution">
    <text evidence="5">The sequence shown here is derived from an EMBL/GenBank/DDBJ whole genome shotgun (WGS) entry which is preliminary data.</text>
</comment>
<dbReference type="SUPFAM" id="SSF52540">
    <property type="entry name" value="P-loop containing nucleoside triphosphate hydrolases"/>
    <property type="match status" value="1"/>
</dbReference>
<keyword evidence="1" id="KW-0547">Nucleotide-binding</keyword>
<dbReference type="Gene3D" id="3.40.50.300">
    <property type="entry name" value="P-loop containing nucleotide triphosphate hydrolases"/>
    <property type="match status" value="1"/>
</dbReference>
<name>X1RZA6_9ZZZZ</name>
<feature type="non-terminal residue" evidence="5">
    <location>
        <position position="321"/>
    </location>
</feature>
<dbReference type="InterPro" id="IPR014774">
    <property type="entry name" value="KaiC-like_dom"/>
</dbReference>
<evidence type="ECO:0000256" key="1">
    <source>
        <dbReference type="ARBA" id="ARBA00022741"/>
    </source>
</evidence>
<dbReference type="PANTHER" id="PTHR43637:SF1">
    <property type="entry name" value="UPF0273 PROTEIN TM_0370"/>
    <property type="match status" value="1"/>
</dbReference>
<dbReference type="EMBL" id="BARW01007253">
    <property type="protein sequence ID" value="GAI86112.1"/>
    <property type="molecule type" value="Genomic_DNA"/>
</dbReference>
<evidence type="ECO:0000256" key="3">
    <source>
        <dbReference type="SAM" id="MobiDB-lite"/>
    </source>
</evidence>
<organism evidence="5">
    <name type="scientific">marine sediment metagenome</name>
    <dbReference type="NCBI Taxonomy" id="412755"/>
    <lineage>
        <taxon>unclassified sequences</taxon>
        <taxon>metagenomes</taxon>
        <taxon>ecological metagenomes</taxon>
    </lineage>
</organism>
<proteinExistence type="predicted"/>
<evidence type="ECO:0000259" key="4">
    <source>
        <dbReference type="PROSITE" id="PS51146"/>
    </source>
</evidence>
<dbReference type="GO" id="GO:0005524">
    <property type="term" value="F:ATP binding"/>
    <property type="evidence" value="ECO:0007669"/>
    <property type="project" value="UniProtKB-KW"/>
</dbReference>
<sequence length="321" mass="34480">MPKIDFKKLVGAGKKKPAAKPAASAQPAKPIQPVRPASIAKPAQAVKAARPTAQAAARPVPAVQAKPAQATARQIAPKPVARPAQARAKPAQAGARPVAPNPAARPAAQPGPEVRPRFVAQKQPVAKKIVSAIKGKFSGIERVPTGIVGLDPLIEGGFERGSSILLVGSSGTGKTLFAQQFLYYGAKEYNEPSIFISFEEERDTLYRHSASFGWDFEALEKKGLFKVLEYKPHQVEKLMAEGGGTIKDQIRAMGAKRLVVDSITSYALLFKDEYQKRENILDFFDMLGKWGCTSIIISELSPKLAEIKEGSVGFLTDAIIS</sequence>
<dbReference type="AlphaFoldDB" id="X1RZA6"/>
<reference evidence="5" key="1">
    <citation type="journal article" date="2014" name="Front. Microbiol.">
        <title>High frequency of phylogenetically diverse reductive dehalogenase-homologous genes in deep subseafloor sedimentary metagenomes.</title>
        <authorList>
            <person name="Kawai M."/>
            <person name="Futagami T."/>
            <person name="Toyoda A."/>
            <person name="Takaki Y."/>
            <person name="Nishi S."/>
            <person name="Hori S."/>
            <person name="Arai W."/>
            <person name="Tsubouchi T."/>
            <person name="Morono Y."/>
            <person name="Uchiyama I."/>
            <person name="Ito T."/>
            <person name="Fujiyama A."/>
            <person name="Inagaki F."/>
            <person name="Takami H."/>
        </authorList>
    </citation>
    <scope>NUCLEOTIDE SEQUENCE</scope>
    <source>
        <strain evidence="5">Expedition CK06-06</strain>
    </source>
</reference>
<dbReference type="PANTHER" id="PTHR43637">
    <property type="entry name" value="UPF0273 PROTEIN TM_0370"/>
    <property type="match status" value="1"/>
</dbReference>
<feature type="domain" description="KaiC" evidence="4">
    <location>
        <begin position="141"/>
        <end position="321"/>
    </location>
</feature>
<dbReference type="InterPro" id="IPR027417">
    <property type="entry name" value="P-loop_NTPase"/>
</dbReference>
<gene>
    <name evidence="5" type="ORF">S12H4_15142</name>
</gene>
<evidence type="ECO:0000313" key="5">
    <source>
        <dbReference type="EMBL" id="GAI86112.1"/>
    </source>
</evidence>
<protein>
    <recommendedName>
        <fullName evidence="4">KaiC domain-containing protein</fullName>
    </recommendedName>
</protein>
<feature type="compositionally biased region" description="Low complexity" evidence="3">
    <location>
        <begin position="42"/>
        <end position="112"/>
    </location>
</feature>
<dbReference type="PROSITE" id="PS51146">
    <property type="entry name" value="KAIC"/>
    <property type="match status" value="1"/>
</dbReference>